<dbReference type="RefSeq" id="WP_267637658.1">
    <property type="nucleotide sequence ID" value="NZ_JAODIY010000010.1"/>
</dbReference>
<protein>
    <submittedName>
        <fullName evidence="1">Uncharacterized protein</fullName>
    </submittedName>
</protein>
<proteinExistence type="predicted"/>
<dbReference type="Proteomes" id="UP001596414">
    <property type="component" value="Unassembled WGS sequence"/>
</dbReference>
<accession>A0ABD5X287</accession>
<reference evidence="1 2" key="1">
    <citation type="journal article" date="2014" name="Int. J. Syst. Evol. Microbiol.">
        <title>Complete genome sequence of Corynebacterium casei LMG S-19264T (=DSM 44701T), isolated from a smear-ripened cheese.</title>
        <authorList>
            <consortium name="US DOE Joint Genome Institute (JGI-PGF)"/>
            <person name="Walter F."/>
            <person name="Albersmeier A."/>
            <person name="Kalinowski J."/>
            <person name="Ruckert C."/>
        </authorList>
    </citation>
    <scope>NUCLEOTIDE SEQUENCE [LARGE SCALE GENOMIC DNA]</scope>
    <source>
        <strain evidence="1 2">CGMCC 4.7215</strain>
    </source>
</reference>
<sequence length="50" mass="5512">MPTGETGETEEPTSRRAILASICGTTAGYAEADTDHWPRVLETFETLRNE</sequence>
<evidence type="ECO:0000313" key="2">
    <source>
        <dbReference type="Proteomes" id="UP001596414"/>
    </source>
</evidence>
<dbReference type="EMBL" id="JBHSZQ010000001">
    <property type="protein sequence ID" value="MFC7124629.1"/>
    <property type="molecule type" value="Genomic_DNA"/>
</dbReference>
<gene>
    <name evidence="1" type="ORF">ACFQJ7_01035</name>
</gene>
<evidence type="ECO:0000313" key="1">
    <source>
        <dbReference type="EMBL" id="MFC7124629.1"/>
    </source>
</evidence>
<name>A0ABD5X287_9EURY</name>
<organism evidence="1 2">
    <name type="scientific">Halovenus rubra</name>
    <dbReference type="NCBI Taxonomy" id="869890"/>
    <lineage>
        <taxon>Archaea</taxon>
        <taxon>Methanobacteriati</taxon>
        <taxon>Methanobacteriota</taxon>
        <taxon>Stenosarchaea group</taxon>
        <taxon>Halobacteria</taxon>
        <taxon>Halobacteriales</taxon>
        <taxon>Haloarculaceae</taxon>
        <taxon>Halovenus</taxon>
    </lineage>
</organism>
<comment type="caution">
    <text evidence="1">The sequence shown here is derived from an EMBL/GenBank/DDBJ whole genome shotgun (WGS) entry which is preliminary data.</text>
</comment>
<dbReference type="AlphaFoldDB" id="A0ABD5X287"/>